<dbReference type="AlphaFoldDB" id="A0A381TR04"/>
<organism evidence="1">
    <name type="scientific">marine metagenome</name>
    <dbReference type="NCBI Taxonomy" id="408172"/>
    <lineage>
        <taxon>unclassified sequences</taxon>
        <taxon>metagenomes</taxon>
        <taxon>ecological metagenomes</taxon>
    </lineage>
</organism>
<name>A0A381TR04_9ZZZZ</name>
<dbReference type="EMBL" id="UINC01004980">
    <property type="protein sequence ID" value="SVA18224.1"/>
    <property type="molecule type" value="Genomic_DNA"/>
</dbReference>
<proteinExistence type="predicted"/>
<evidence type="ECO:0000313" key="1">
    <source>
        <dbReference type="EMBL" id="SVA18224.1"/>
    </source>
</evidence>
<sequence>MISKQEFAQEYHLAAEFILNQIFQNINERAVSVRTGYAVFSI</sequence>
<protein>
    <submittedName>
        <fullName evidence="1">Uncharacterized protein</fullName>
    </submittedName>
</protein>
<reference evidence="1" key="1">
    <citation type="submission" date="2018-05" db="EMBL/GenBank/DDBJ databases">
        <authorList>
            <person name="Lanie J.A."/>
            <person name="Ng W.-L."/>
            <person name="Kazmierczak K.M."/>
            <person name="Andrzejewski T.M."/>
            <person name="Davidsen T.M."/>
            <person name="Wayne K.J."/>
            <person name="Tettelin H."/>
            <person name="Glass J.I."/>
            <person name="Rusch D."/>
            <person name="Podicherti R."/>
            <person name="Tsui H.-C.T."/>
            <person name="Winkler M.E."/>
        </authorList>
    </citation>
    <scope>NUCLEOTIDE SEQUENCE</scope>
</reference>
<gene>
    <name evidence="1" type="ORF">METZ01_LOCUS71078</name>
</gene>
<accession>A0A381TR04</accession>